<protein>
    <submittedName>
        <fullName evidence="1">DfsB family protein</fullName>
    </submittedName>
</protein>
<dbReference type="RefSeq" id="WP_127724747.1">
    <property type="nucleotide sequence ID" value="NZ_RLIH01000009.1"/>
</dbReference>
<reference evidence="1 2" key="1">
    <citation type="submission" date="2018-11" db="EMBL/GenBank/DDBJ databases">
        <title>Genome sequencing and assembly of Anaerosphaera sp. nov., GS7-6-2.</title>
        <authorList>
            <person name="Rettenmaier R."/>
            <person name="Liebl W."/>
            <person name="Zverlov V."/>
        </authorList>
    </citation>
    <scope>NUCLEOTIDE SEQUENCE [LARGE SCALE GENOMIC DNA]</scope>
    <source>
        <strain evidence="1 2">GS7-6-2</strain>
    </source>
</reference>
<dbReference type="PANTHER" id="PTHR40658:SF4">
    <property type="entry name" value="HYPOTHETICAL CYTOSOLIC PROTEIN"/>
    <property type="match status" value="1"/>
</dbReference>
<sequence length="180" mass="21579">MARPTTKEDLVSKSEYNFEKLMNLVENMTDEEFSISFNFEDDLKKKEVHWKRDKNVRDVFIHLYEWHKLLINWIESNMRGIEKSFLPAPYNWRTYGEMNVKFWEEHQGTTFDESKNLLEESHKKVMYIVETFSNEELFTSKYFSWTGGTTLGSYCVSSTSSHYEWALKKLKAHIKNCKNN</sequence>
<dbReference type="InterPro" id="IPR012550">
    <property type="entry name" value="DUF1706"/>
</dbReference>
<dbReference type="EMBL" id="RLIH01000009">
    <property type="protein sequence ID" value="RVU54525.1"/>
    <property type="molecule type" value="Genomic_DNA"/>
</dbReference>
<dbReference type="Proteomes" id="UP000288812">
    <property type="component" value="Unassembled WGS sequence"/>
</dbReference>
<dbReference type="PIRSF" id="PIRSF031551">
    <property type="entry name" value="DUF1706"/>
    <property type="match status" value="1"/>
</dbReference>
<evidence type="ECO:0000313" key="2">
    <source>
        <dbReference type="Proteomes" id="UP000288812"/>
    </source>
</evidence>
<dbReference type="AlphaFoldDB" id="A0A437S666"/>
<comment type="caution">
    <text evidence="1">The sequence shown here is derived from an EMBL/GenBank/DDBJ whole genome shotgun (WGS) entry which is preliminary data.</text>
</comment>
<organism evidence="1 2">
    <name type="scientific">Anaerosphaera multitolerans</name>
    <dbReference type="NCBI Taxonomy" id="2487351"/>
    <lineage>
        <taxon>Bacteria</taxon>
        <taxon>Bacillati</taxon>
        <taxon>Bacillota</taxon>
        <taxon>Tissierellia</taxon>
        <taxon>Tissierellales</taxon>
        <taxon>Peptoniphilaceae</taxon>
        <taxon>Anaerosphaera</taxon>
    </lineage>
</organism>
<gene>
    <name evidence="1" type="ORF">EF514_07155</name>
</gene>
<keyword evidence="2" id="KW-1185">Reference proteome</keyword>
<dbReference type="OrthoDB" id="9786621at2"/>
<dbReference type="Gene3D" id="1.20.120.450">
    <property type="entry name" value="dinb family like domain"/>
    <property type="match status" value="1"/>
</dbReference>
<dbReference type="InterPro" id="IPR034660">
    <property type="entry name" value="DinB/YfiT-like"/>
</dbReference>
<proteinExistence type="predicted"/>
<accession>A0A437S666</accession>
<evidence type="ECO:0000313" key="1">
    <source>
        <dbReference type="EMBL" id="RVU54525.1"/>
    </source>
</evidence>
<dbReference type="PANTHER" id="PTHR40658">
    <property type="match status" value="1"/>
</dbReference>
<name>A0A437S666_9FIRM</name>
<dbReference type="Pfam" id="PF08020">
    <property type="entry name" value="DUF1706"/>
    <property type="match status" value="1"/>
</dbReference>